<evidence type="ECO:0000313" key="2">
    <source>
        <dbReference type="EMBL" id="MRY92597.1"/>
    </source>
</evidence>
<protein>
    <submittedName>
        <fullName evidence="2">NAD-dependent epimerase/dehydratase family protein</fullName>
    </submittedName>
</protein>
<organism evidence="2 3">
    <name type="scientific">Parabacteroides distasonis</name>
    <dbReference type="NCBI Taxonomy" id="823"/>
    <lineage>
        <taxon>Bacteria</taxon>
        <taxon>Pseudomonadati</taxon>
        <taxon>Bacteroidota</taxon>
        <taxon>Bacteroidia</taxon>
        <taxon>Bacteroidales</taxon>
        <taxon>Tannerellaceae</taxon>
        <taxon>Parabacteroides</taxon>
    </lineage>
</organism>
<dbReference type="Proteomes" id="UP000461276">
    <property type="component" value="Unassembled WGS sequence"/>
</dbReference>
<comment type="caution">
    <text evidence="2">The sequence shown here is derived from an EMBL/GenBank/DDBJ whole genome shotgun (WGS) entry which is preliminary data.</text>
</comment>
<name>A0A7K0GSC6_PARDI</name>
<reference evidence="2 3" key="1">
    <citation type="journal article" date="2019" name="Nat. Med.">
        <title>A library of human gut bacterial isolates paired with longitudinal multiomics data enables mechanistic microbiome research.</title>
        <authorList>
            <person name="Poyet M."/>
            <person name="Groussin M."/>
            <person name="Gibbons S.M."/>
            <person name="Avila-Pacheco J."/>
            <person name="Jiang X."/>
            <person name="Kearney S.M."/>
            <person name="Perrotta A.R."/>
            <person name="Berdy B."/>
            <person name="Zhao S."/>
            <person name="Lieberman T.D."/>
            <person name="Swanson P.K."/>
            <person name="Smith M."/>
            <person name="Roesemann S."/>
            <person name="Alexander J.E."/>
            <person name="Rich S.A."/>
            <person name="Livny J."/>
            <person name="Vlamakis H."/>
            <person name="Clish C."/>
            <person name="Bullock K."/>
            <person name="Deik A."/>
            <person name="Scott J."/>
            <person name="Pierce K.A."/>
            <person name="Xavier R.J."/>
            <person name="Alm E.J."/>
        </authorList>
    </citation>
    <scope>NUCLEOTIDE SEQUENCE [LARGE SCALE GENOMIC DNA]</scope>
    <source>
        <strain evidence="2 3">BIOML-A9</strain>
    </source>
</reference>
<dbReference type="EMBL" id="WKMY01000002">
    <property type="protein sequence ID" value="MRY92597.1"/>
    <property type="molecule type" value="Genomic_DNA"/>
</dbReference>
<accession>A0A7K0GSC6</accession>
<proteinExistence type="predicted"/>
<dbReference type="Gene3D" id="3.40.50.720">
    <property type="entry name" value="NAD(P)-binding Rossmann-like Domain"/>
    <property type="match status" value="1"/>
</dbReference>
<dbReference type="PANTHER" id="PTHR43245:SF58">
    <property type="entry name" value="BLL5923 PROTEIN"/>
    <property type="match status" value="1"/>
</dbReference>
<dbReference type="InterPro" id="IPR036291">
    <property type="entry name" value="NAD(P)-bd_dom_sf"/>
</dbReference>
<evidence type="ECO:0000259" key="1">
    <source>
        <dbReference type="Pfam" id="PF01370"/>
    </source>
</evidence>
<dbReference type="PANTHER" id="PTHR43245">
    <property type="entry name" value="BIFUNCTIONAL POLYMYXIN RESISTANCE PROTEIN ARNA"/>
    <property type="match status" value="1"/>
</dbReference>
<gene>
    <name evidence="2" type="ORF">GKD67_04975</name>
</gene>
<dbReference type="Pfam" id="PF01370">
    <property type="entry name" value="Epimerase"/>
    <property type="match status" value="1"/>
</dbReference>
<dbReference type="AlphaFoldDB" id="A0A7K0GSC6"/>
<evidence type="ECO:0000313" key="3">
    <source>
        <dbReference type="Proteomes" id="UP000461276"/>
    </source>
</evidence>
<dbReference type="InterPro" id="IPR050177">
    <property type="entry name" value="Lipid_A_modif_metabolic_enz"/>
</dbReference>
<dbReference type="InterPro" id="IPR001509">
    <property type="entry name" value="Epimerase_deHydtase"/>
</dbReference>
<dbReference type="SUPFAM" id="SSF51735">
    <property type="entry name" value="NAD(P)-binding Rossmann-fold domains"/>
    <property type="match status" value="1"/>
</dbReference>
<sequence length="285" mass="32231">MLAMKRVLITGAGSYIGTNIENWLNRFPSKYQVASIGTINNEWKKTDFSSFDVVIDVAGIAHIKITEDLRDLFYSINRDMTIDICQTARESGVKQFIFLSSMNVYGDDCGIVTDKNNENPSSFYGDSKLQADKVIQSMNDDSFAVCSVRPPAIYGKGCKGNYPLLVKYGQKLPVFPDYPQRKSLIFIDNLCEFIRLLIDNNSKGIFCPQNIEYASTSVMVNAIAKYSGHKIWLTTLLNPFVWLGIKLIRFVQRAFDDDAYDLSLSNDFNGKYNVVSFEESIKRSV</sequence>
<feature type="domain" description="NAD-dependent epimerase/dehydratase" evidence="1">
    <location>
        <begin position="48"/>
        <end position="202"/>
    </location>
</feature>